<evidence type="ECO:0000256" key="2">
    <source>
        <dbReference type="ARBA" id="ARBA00022679"/>
    </source>
</evidence>
<dbReference type="InterPro" id="IPR016461">
    <property type="entry name" value="COMT-like"/>
</dbReference>
<reference evidence="5 6" key="1">
    <citation type="journal article" date="2023" name="G3 (Bethesda)">
        <title>A chromosome-level genome assembly of Zasmidium syzygii isolated from banana leaves.</title>
        <authorList>
            <person name="van Westerhoven A.C."/>
            <person name="Mehrabi R."/>
            <person name="Talebi R."/>
            <person name="Steentjes M.B.F."/>
            <person name="Corcolon B."/>
            <person name="Chong P.A."/>
            <person name="Kema G.H.J."/>
            <person name="Seidl M.F."/>
        </authorList>
    </citation>
    <scope>NUCLEOTIDE SEQUENCE [LARGE SCALE GENOMIC DNA]</scope>
    <source>
        <strain evidence="5 6">P124</strain>
    </source>
</reference>
<keyword evidence="2" id="KW-0808">Transferase</keyword>
<evidence type="ECO:0000256" key="1">
    <source>
        <dbReference type="ARBA" id="ARBA00022603"/>
    </source>
</evidence>
<proteinExistence type="predicted"/>
<dbReference type="InterPro" id="IPR036388">
    <property type="entry name" value="WH-like_DNA-bd_sf"/>
</dbReference>
<comment type="caution">
    <text evidence="5">The sequence shown here is derived from an EMBL/GenBank/DDBJ whole genome shotgun (WGS) entry which is preliminary data.</text>
</comment>
<dbReference type="InterPro" id="IPR029063">
    <property type="entry name" value="SAM-dependent_MTases_sf"/>
</dbReference>
<dbReference type="Proteomes" id="UP001305779">
    <property type="component" value="Unassembled WGS sequence"/>
</dbReference>
<dbReference type="SUPFAM" id="SSF53335">
    <property type="entry name" value="S-adenosyl-L-methionine-dependent methyltransferases"/>
    <property type="match status" value="1"/>
</dbReference>
<dbReference type="InterPro" id="IPR001077">
    <property type="entry name" value="COMT_C"/>
</dbReference>
<dbReference type="SUPFAM" id="SSF46785">
    <property type="entry name" value="Winged helix' DNA-binding domain"/>
    <property type="match status" value="1"/>
</dbReference>
<name>A0ABR0EMW6_ZASCE</name>
<dbReference type="PANTHER" id="PTHR43712:SF11">
    <property type="entry name" value="O-METHYLTRANSFERASE (AFU_ORTHOLOGUE AFUA_2G17820)-RELATED"/>
    <property type="match status" value="1"/>
</dbReference>
<dbReference type="EMBL" id="JAXOVC010000004">
    <property type="protein sequence ID" value="KAK4502939.1"/>
    <property type="molecule type" value="Genomic_DNA"/>
</dbReference>
<gene>
    <name evidence="5" type="ORF">PRZ48_006366</name>
</gene>
<evidence type="ECO:0000259" key="4">
    <source>
        <dbReference type="Pfam" id="PF00891"/>
    </source>
</evidence>
<feature type="domain" description="O-methyltransferase C-terminal" evidence="4">
    <location>
        <begin position="223"/>
        <end position="304"/>
    </location>
</feature>
<dbReference type="InterPro" id="IPR036390">
    <property type="entry name" value="WH_DNA-bd_sf"/>
</dbReference>
<dbReference type="PROSITE" id="PS51683">
    <property type="entry name" value="SAM_OMT_II"/>
    <property type="match status" value="1"/>
</dbReference>
<dbReference type="Gene3D" id="3.40.50.150">
    <property type="entry name" value="Vaccinia Virus protein VP39"/>
    <property type="match status" value="2"/>
</dbReference>
<evidence type="ECO:0000313" key="5">
    <source>
        <dbReference type="EMBL" id="KAK4502939.1"/>
    </source>
</evidence>
<keyword evidence="3" id="KW-0949">S-adenosyl-L-methionine</keyword>
<dbReference type="PIRSF" id="PIRSF005739">
    <property type="entry name" value="O-mtase"/>
    <property type="match status" value="1"/>
</dbReference>
<dbReference type="Gene3D" id="1.10.10.10">
    <property type="entry name" value="Winged helix-like DNA-binding domain superfamily/Winged helix DNA-binding domain"/>
    <property type="match status" value="1"/>
</dbReference>
<dbReference type="Pfam" id="PF00891">
    <property type="entry name" value="Methyltransf_2"/>
    <property type="match status" value="1"/>
</dbReference>
<evidence type="ECO:0000256" key="3">
    <source>
        <dbReference type="ARBA" id="ARBA00022691"/>
    </source>
</evidence>
<keyword evidence="1" id="KW-0489">Methyltransferase</keyword>
<accession>A0ABR0EMW6</accession>
<sequence>MFQVQEALQRVQAAAKEDAKGDPAAHAALLKEISELRDAVESPDERLMRMRFHQNENLCIRVLIEYGVLQAIASKNGQEVSAAQLAKETGADELLIIRCMRLVTFTKVAEETGHARYASNETTKMITTRGGIGGELLHTDLGWGVGSKLIEMIRKKQFCQFPDEPGQVGPFEFAYGKSLFEYMQQNQEQKRAFDDYMAFRRSASESQWFETYPVAQEIGELKGARIYYMRTILHSWSDKKSEAILSQIAKAMGPSYSRLLIDDYVLPDTGADRHSAGMDFIQLMLAQGIERTSSQWTSLLEAVGLEIVKIWRAEIGIDCVIEANLKS</sequence>
<protein>
    <recommendedName>
        <fullName evidence="4">O-methyltransferase C-terminal domain-containing protein</fullName>
    </recommendedName>
</protein>
<keyword evidence="6" id="KW-1185">Reference proteome</keyword>
<evidence type="ECO:0000313" key="6">
    <source>
        <dbReference type="Proteomes" id="UP001305779"/>
    </source>
</evidence>
<dbReference type="PANTHER" id="PTHR43712">
    <property type="entry name" value="PUTATIVE (AFU_ORTHOLOGUE AFUA_4G14580)-RELATED"/>
    <property type="match status" value="1"/>
</dbReference>
<organism evidence="5 6">
    <name type="scientific">Zasmidium cellare</name>
    <name type="common">Wine cellar mold</name>
    <name type="synonym">Racodium cellare</name>
    <dbReference type="NCBI Taxonomy" id="395010"/>
    <lineage>
        <taxon>Eukaryota</taxon>
        <taxon>Fungi</taxon>
        <taxon>Dikarya</taxon>
        <taxon>Ascomycota</taxon>
        <taxon>Pezizomycotina</taxon>
        <taxon>Dothideomycetes</taxon>
        <taxon>Dothideomycetidae</taxon>
        <taxon>Mycosphaerellales</taxon>
        <taxon>Mycosphaerellaceae</taxon>
        <taxon>Zasmidium</taxon>
    </lineage>
</organism>